<dbReference type="Gene3D" id="3.60.20.10">
    <property type="entry name" value="Glutamine Phosphoribosylpyrophosphate, subunit 1, domain 1"/>
    <property type="match status" value="1"/>
</dbReference>
<keyword evidence="2" id="KW-0812">Transmembrane</keyword>
<feature type="transmembrane region" description="Helical" evidence="2">
    <location>
        <begin position="893"/>
        <end position="915"/>
    </location>
</feature>
<accession>L1K3S3</accession>
<proteinExistence type="predicted"/>
<dbReference type="EMBL" id="JH992965">
    <property type="protein sequence ID" value="EKX55461.1"/>
    <property type="molecule type" value="Genomic_DNA"/>
</dbReference>
<dbReference type="InterPro" id="IPR029055">
    <property type="entry name" value="Ntn_hydrolases_N"/>
</dbReference>
<organism evidence="3">
    <name type="scientific">Guillardia theta (strain CCMP2712)</name>
    <name type="common">Cryptophyte</name>
    <dbReference type="NCBI Taxonomy" id="905079"/>
    <lineage>
        <taxon>Eukaryota</taxon>
        <taxon>Cryptophyceae</taxon>
        <taxon>Pyrenomonadales</taxon>
        <taxon>Geminigeraceae</taxon>
        <taxon>Guillardia</taxon>
    </lineage>
</organism>
<reference evidence="3 5" key="1">
    <citation type="journal article" date="2012" name="Nature">
        <title>Algal genomes reveal evolutionary mosaicism and the fate of nucleomorphs.</title>
        <authorList>
            <consortium name="DOE Joint Genome Institute"/>
            <person name="Curtis B.A."/>
            <person name="Tanifuji G."/>
            <person name="Burki F."/>
            <person name="Gruber A."/>
            <person name="Irimia M."/>
            <person name="Maruyama S."/>
            <person name="Arias M.C."/>
            <person name="Ball S.G."/>
            <person name="Gile G.H."/>
            <person name="Hirakawa Y."/>
            <person name="Hopkins J.F."/>
            <person name="Kuo A."/>
            <person name="Rensing S.A."/>
            <person name="Schmutz J."/>
            <person name="Symeonidi A."/>
            <person name="Elias M."/>
            <person name="Eveleigh R.J."/>
            <person name="Herman E.K."/>
            <person name="Klute M.J."/>
            <person name="Nakayama T."/>
            <person name="Obornik M."/>
            <person name="Reyes-Prieto A."/>
            <person name="Armbrust E.V."/>
            <person name="Aves S.J."/>
            <person name="Beiko R.G."/>
            <person name="Coutinho P."/>
            <person name="Dacks J.B."/>
            <person name="Durnford D.G."/>
            <person name="Fast N.M."/>
            <person name="Green B.R."/>
            <person name="Grisdale C.J."/>
            <person name="Hempel F."/>
            <person name="Henrissat B."/>
            <person name="Hoppner M.P."/>
            <person name="Ishida K."/>
            <person name="Kim E."/>
            <person name="Koreny L."/>
            <person name="Kroth P.G."/>
            <person name="Liu Y."/>
            <person name="Malik S.B."/>
            <person name="Maier U.G."/>
            <person name="McRose D."/>
            <person name="Mock T."/>
            <person name="Neilson J.A."/>
            <person name="Onodera N.T."/>
            <person name="Poole A.M."/>
            <person name="Pritham E.J."/>
            <person name="Richards T.A."/>
            <person name="Rocap G."/>
            <person name="Roy S.W."/>
            <person name="Sarai C."/>
            <person name="Schaack S."/>
            <person name="Shirato S."/>
            <person name="Slamovits C.H."/>
            <person name="Spencer D.F."/>
            <person name="Suzuki S."/>
            <person name="Worden A.Z."/>
            <person name="Zauner S."/>
            <person name="Barry K."/>
            <person name="Bell C."/>
            <person name="Bharti A.K."/>
            <person name="Crow J.A."/>
            <person name="Grimwood J."/>
            <person name="Kramer R."/>
            <person name="Lindquist E."/>
            <person name="Lucas S."/>
            <person name="Salamov A."/>
            <person name="McFadden G.I."/>
            <person name="Lane C.E."/>
            <person name="Keeling P.J."/>
            <person name="Gray M.W."/>
            <person name="Grigoriev I.V."/>
            <person name="Archibald J.M."/>
        </authorList>
    </citation>
    <scope>NUCLEOTIDE SEQUENCE</scope>
    <source>
        <strain evidence="3 5">CCMP2712</strain>
    </source>
</reference>
<evidence type="ECO:0008006" key="6">
    <source>
        <dbReference type="Google" id="ProtNLM"/>
    </source>
</evidence>
<keyword evidence="5" id="KW-1185">Reference proteome</keyword>
<dbReference type="KEGG" id="gtt:GUITHDRAFT_99238"/>
<dbReference type="GeneID" id="17312171"/>
<feature type="transmembrane region" description="Helical" evidence="2">
    <location>
        <begin position="927"/>
        <end position="954"/>
    </location>
</feature>
<sequence>MAAFQSYFHSSSTAPKAPESFLFDDFTKENVHGQTAYHRLCTLLGEMISFSSFYTLFLALHEAFHLLAAALVGLAHRSLRISNFVDALLHQRVTIKGAEGWRSTLIRHAGWIGSMAVTLVVCARGFSGSCKIAAFFTLIDSLCSDLLGIHHGSASDEVFHCGNFGIIIFDKEKRGQVYSFLKTMVRITMMRGAQSGGIVTYVPKKDGLKGIRSRVVNGKRTDLSELVTSKLWHDQLWASLRYGLRDDVRVYAGHTRFATSSKASLDGTHPHQWTPAADYTFWEDKTSWMKTTKNVEVYICHNGDFDALELGGSTYPLEDIMECYHPCPSTVDSAGVAGVMDVMRTQGLWFHSLRFGFLFGPERTSLKYEVPPKEAFVSLARIADDVFQKTVQTAKMDRRILRQEVKSNLVEAFGQILGLNAESGDVNRLVNTAVDAFFDQDLFQATRFFLSRAKGSFGLCVSCSLDSHRQIVLAARGQTISLAFYPNSGVVLWGSEQAAVKAALVGDSKHFVAVHECSRCGYEGAGHEDDGAVRLDLDDLGGEVCLVDWGTGKATRSAMTEELPVHQLMDNKLTITLSQETLGKLGIFKKRLVRLHDNPLIKPLPPVYPDPVGKDIADIPYVLNKIQQDWDEGNSVNCVTSWWFSRELIKRLKRYEAGTHDGSIDVLLTGCEVSLWVAEQFASDLAQVFPRISVRVISSNKLLGLFGQEFAVPQTGHQFNEESWKLTNTIVLIVSHSGGTFGSLAVANLLRAYTEVIFVVASESDTQIGKQLRQLNPAGMWDFKCSTFSTEVGIRPAEPCTVSVVASHQLLTQLLIYLMKKVQLDGMEEASGGKYTVEDVKVLEELHAENFTAMEDIVGYDRNGIACPTYTSEELKKRGRYWSLHVLEVPMSWMLSFCYILGTLVSSYPLLIGIAGACGLDRSRQWWATYIINVFDSLIYIFLPQWTILLLRLLQGRPLKHRMTSRSLVIADIPWVAQSVEAYVSKLFACAYSATSLNVYSANPSDHLVHRMTHRVVRGCLLACGRPDGRLIALTSAEASACLSVNQASSIQSIGSTCESLTIGHNPYKLSLSAHAVFLKSFRKQASRCRCPSLSLSLFLSSGVHVLCSLSCFSSFAGLLLLFFICEHALQREFGKDFLNKSSSGVILGAYSNIKKRNMRRRKKSVIDDTETTKMDGTVTSHVSLNQGGNDCSISIRSPEETGHGLMDVSEHTHELVELMNEGKLHRKKSKKEMKSLLGELHNKSMRVLMEENYYGELLEKEMEGTPLMELVNSQTVAMRLYESRIASMQRCVAFYVMFHTLGKRVQDFWPSVSLGYLRYDMSRTHSIMRIATTASPVSGAEVRDITIELEQKRRIAHSRTLLSRYLEKRKLRLQREKERARMEEETRKKLLSHFDPEQISMLGKLMGTQLNTADPSMVVLQAIVDGKKPGDLKDAAPEEVASSLQEPASPDIQPVEVEEEDERRAAAELPLAESSEV</sequence>
<keyword evidence="2" id="KW-1133">Transmembrane helix</keyword>
<dbReference type="OrthoDB" id="40822at2759"/>
<gene>
    <name evidence="3" type="ORF">GUITHDRAFT_99238</name>
</gene>
<reference evidence="4" key="3">
    <citation type="submission" date="2016-03" db="UniProtKB">
        <authorList>
            <consortium name="EnsemblProtists"/>
        </authorList>
    </citation>
    <scope>IDENTIFICATION</scope>
</reference>
<evidence type="ECO:0000313" key="4">
    <source>
        <dbReference type="EnsemblProtists" id="EKX55461"/>
    </source>
</evidence>
<evidence type="ECO:0000256" key="1">
    <source>
        <dbReference type="SAM" id="MobiDB-lite"/>
    </source>
</evidence>
<protein>
    <recommendedName>
        <fullName evidence="6">Glutamine amidotransferase type-2 domain-containing protein</fullName>
    </recommendedName>
</protein>
<feature type="region of interest" description="Disordered" evidence="1">
    <location>
        <begin position="1429"/>
        <end position="1478"/>
    </location>
</feature>
<evidence type="ECO:0000313" key="5">
    <source>
        <dbReference type="Proteomes" id="UP000011087"/>
    </source>
</evidence>
<evidence type="ECO:0000313" key="3">
    <source>
        <dbReference type="EMBL" id="EKX55461.1"/>
    </source>
</evidence>
<dbReference type="Proteomes" id="UP000011087">
    <property type="component" value="Unassembled WGS sequence"/>
</dbReference>
<dbReference type="OMA" id="QELAMPC"/>
<dbReference type="HOGENOM" id="CLU_251601_0_0_1"/>
<evidence type="ECO:0000256" key="2">
    <source>
        <dbReference type="SAM" id="Phobius"/>
    </source>
</evidence>
<feature type="compositionally biased region" description="Low complexity" evidence="1">
    <location>
        <begin position="1468"/>
        <end position="1478"/>
    </location>
</feature>
<dbReference type="PaxDb" id="55529-EKX55461"/>
<reference evidence="5" key="2">
    <citation type="submission" date="2012-11" db="EMBL/GenBank/DDBJ databases">
        <authorList>
            <person name="Kuo A."/>
            <person name="Curtis B.A."/>
            <person name="Tanifuji G."/>
            <person name="Burki F."/>
            <person name="Gruber A."/>
            <person name="Irimia M."/>
            <person name="Maruyama S."/>
            <person name="Arias M.C."/>
            <person name="Ball S.G."/>
            <person name="Gile G.H."/>
            <person name="Hirakawa Y."/>
            <person name="Hopkins J.F."/>
            <person name="Rensing S.A."/>
            <person name="Schmutz J."/>
            <person name="Symeonidi A."/>
            <person name="Elias M."/>
            <person name="Eveleigh R.J."/>
            <person name="Herman E.K."/>
            <person name="Klute M.J."/>
            <person name="Nakayama T."/>
            <person name="Obornik M."/>
            <person name="Reyes-Prieto A."/>
            <person name="Armbrust E.V."/>
            <person name="Aves S.J."/>
            <person name="Beiko R.G."/>
            <person name="Coutinho P."/>
            <person name="Dacks J.B."/>
            <person name="Durnford D.G."/>
            <person name="Fast N.M."/>
            <person name="Green B.R."/>
            <person name="Grisdale C."/>
            <person name="Hempe F."/>
            <person name="Henrissat B."/>
            <person name="Hoppner M.P."/>
            <person name="Ishida K.-I."/>
            <person name="Kim E."/>
            <person name="Koreny L."/>
            <person name="Kroth P.G."/>
            <person name="Liu Y."/>
            <person name="Malik S.-B."/>
            <person name="Maier U.G."/>
            <person name="McRose D."/>
            <person name="Mock T."/>
            <person name="Neilson J.A."/>
            <person name="Onodera N.T."/>
            <person name="Poole A.M."/>
            <person name="Pritham E.J."/>
            <person name="Richards T.A."/>
            <person name="Rocap G."/>
            <person name="Roy S.W."/>
            <person name="Sarai C."/>
            <person name="Schaack S."/>
            <person name="Shirato S."/>
            <person name="Slamovits C.H."/>
            <person name="Spencer D.F."/>
            <person name="Suzuki S."/>
            <person name="Worden A.Z."/>
            <person name="Zauner S."/>
            <person name="Barry K."/>
            <person name="Bell C."/>
            <person name="Bharti A.K."/>
            <person name="Crow J.A."/>
            <person name="Grimwood J."/>
            <person name="Kramer R."/>
            <person name="Lindquist E."/>
            <person name="Lucas S."/>
            <person name="Salamov A."/>
            <person name="McFadden G.I."/>
            <person name="Lane C.E."/>
            <person name="Keeling P.J."/>
            <person name="Gray M.W."/>
            <person name="Grigoriev I.V."/>
            <person name="Archibald J.M."/>
        </authorList>
    </citation>
    <scope>NUCLEOTIDE SEQUENCE</scope>
    <source>
        <strain evidence="5">CCMP2712</strain>
    </source>
</reference>
<name>L1K3S3_GUITC</name>
<dbReference type="EnsemblProtists" id="EKX55461">
    <property type="protein sequence ID" value="EKX55461"/>
    <property type="gene ID" value="GUITHDRAFT_99238"/>
</dbReference>
<dbReference type="eggNOG" id="ENOG502R831">
    <property type="taxonomic scope" value="Eukaryota"/>
</dbReference>
<keyword evidence="2" id="KW-0472">Membrane</keyword>
<dbReference type="RefSeq" id="XP_005842441.1">
    <property type="nucleotide sequence ID" value="XM_005842384.1"/>
</dbReference>